<dbReference type="Gene3D" id="6.10.140.140">
    <property type="match status" value="1"/>
</dbReference>
<dbReference type="SMART" id="SM00349">
    <property type="entry name" value="KRAB"/>
    <property type="match status" value="1"/>
</dbReference>
<dbReference type="CDD" id="cd07765">
    <property type="entry name" value="KRAB_A-box"/>
    <property type="match status" value="1"/>
</dbReference>
<evidence type="ECO:0000313" key="3">
    <source>
        <dbReference type="Ensembl" id="ENSSSCP00045022060.1"/>
    </source>
</evidence>
<dbReference type="InterPro" id="IPR001909">
    <property type="entry name" value="KRAB"/>
</dbReference>
<dbReference type="InterPro" id="IPR050169">
    <property type="entry name" value="Krueppel_C2H2_ZnF"/>
</dbReference>
<evidence type="ECO:0000256" key="1">
    <source>
        <dbReference type="SAM" id="MobiDB-lite"/>
    </source>
</evidence>
<reference evidence="3" key="1">
    <citation type="submission" date="2025-08" db="UniProtKB">
        <authorList>
            <consortium name="Ensembl"/>
        </authorList>
    </citation>
    <scope>IDENTIFICATION</scope>
</reference>
<proteinExistence type="predicted"/>
<dbReference type="InterPro" id="IPR036051">
    <property type="entry name" value="KRAB_dom_sf"/>
</dbReference>
<dbReference type="PROSITE" id="PS50805">
    <property type="entry name" value="KRAB"/>
    <property type="match status" value="1"/>
</dbReference>
<name>A0A8D1HQ87_PIG</name>
<feature type="region of interest" description="Disordered" evidence="1">
    <location>
        <begin position="102"/>
        <end position="125"/>
    </location>
</feature>
<dbReference type="Proteomes" id="UP000694728">
    <property type="component" value="Unplaced"/>
</dbReference>
<dbReference type="PANTHER" id="PTHR23232">
    <property type="entry name" value="KRAB DOMAIN C2H2 ZINC FINGER"/>
    <property type="match status" value="1"/>
</dbReference>
<dbReference type="AlphaFoldDB" id="A0A8D1HQ87"/>
<protein>
    <recommendedName>
        <fullName evidence="2">KRAB domain-containing protein</fullName>
    </recommendedName>
</protein>
<feature type="domain" description="KRAB" evidence="2">
    <location>
        <begin position="48"/>
        <end position="125"/>
    </location>
</feature>
<sequence length="125" mass="14552">MTVIRKEKKTQNCVNCKANWTCDYASKPKSNYKKAMRKAMNPSYSGLLTFQVAATKFSQDEWEFTYIVQWELYRDMMLENYRNLVSLGRFWSSFRGIFLRQKSDPWDGKGMETTYPGSGTPPGEG</sequence>
<dbReference type="PANTHER" id="PTHR23232:SF163">
    <property type="entry name" value="ZINC FINGER PROTEIN 589"/>
    <property type="match status" value="1"/>
</dbReference>
<accession>A0A8D1HQ87</accession>
<organism evidence="3 4">
    <name type="scientific">Sus scrofa</name>
    <name type="common">Pig</name>
    <dbReference type="NCBI Taxonomy" id="9823"/>
    <lineage>
        <taxon>Eukaryota</taxon>
        <taxon>Metazoa</taxon>
        <taxon>Chordata</taxon>
        <taxon>Craniata</taxon>
        <taxon>Vertebrata</taxon>
        <taxon>Euteleostomi</taxon>
        <taxon>Mammalia</taxon>
        <taxon>Eutheria</taxon>
        <taxon>Laurasiatheria</taxon>
        <taxon>Artiodactyla</taxon>
        <taxon>Suina</taxon>
        <taxon>Suidae</taxon>
        <taxon>Sus</taxon>
    </lineage>
</organism>
<evidence type="ECO:0000259" key="2">
    <source>
        <dbReference type="PROSITE" id="PS50805"/>
    </source>
</evidence>
<dbReference type="Pfam" id="PF01352">
    <property type="entry name" value="KRAB"/>
    <property type="match status" value="1"/>
</dbReference>
<dbReference type="Ensembl" id="ENSSSCT00045031847.1">
    <property type="protein sequence ID" value="ENSSSCP00045022060.1"/>
    <property type="gene ID" value="ENSSSCG00045018711.1"/>
</dbReference>
<evidence type="ECO:0000313" key="4">
    <source>
        <dbReference type="Proteomes" id="UP000694728"/>
    </source>
</evidence>
<dbReference type="GO" id="GO:0006355">
    <property type="term" value="P:regulation of DNA-templated transcription"/>
    <property type="evidence" value="ECO:0007669"/>
    <property type="project" value="InterPro"/>
</dbReference>
<dbReference type="SUPFAM" id="SSF109640">
    <property type="entry name" value="KRAB domain (Kruppel-associated box)"/>
    <property type="match status" value="1"/>
</dbReference>